<dbReference type="EMBL" id="MHCP01000011">
    <property type="protein sequence ID" value="OGY24410.1"/>
    <property type="molecule type" value="Genomic_DNA"/>
</dbReference>
<dbReference type="GO" id="GO:0003677">
    <property type="term" value="F:DNA binding"/>
    <property type="evidence" value="ECO:0007669"/>
    <property type="project" value="InterPro"/>
</dbReference>
<proteinExistence type="predicted"/>
<organism evidence="1 2">
    <name type="scientific">Candidatus Woykebacteria bacterium RBG_13_40_15</name>
    <dbReference type="NCBI Taxonomy" id="1802593"/>
    <lineage>
        <taxon>Bacteria</taxon>
        <taxon>Candidatus Woykeibacteriota</taxon>
    </lineage>
</organism>
<name>A0A1G1WA56_9BACT</name>
<evidence type="ECO:0000313" key="2">
    <source>
        <dbReference type="Proteomes" id="UP000176631"/>
    </source>
</evidence>
<dbReference type="Gene3D" id="3.30.70.1290">
    <property type="entry name" value="Transposase IS200-like"/>
    <property type="match status" value="1"/>
</dbReference>
<dbReference type="InterPro" id="IPR036515">
    <property type="entry name" value="Transposase_17_sf"/>
</dbReference>
<dbReference type="Proteomes" id="UP000176631">
    <property type="component" value="Unassembled WGS sequence"/>
</dbReference>
<protein>
    <recommendedName>
        <fullName evidence="3">Transposase</fullName>
    </recommendedName>
</protein>
<accession>A0A1G1WA56</accession>
<dbReference type="STRING" id="1802593.A2172_01725"/>
<dbReference type="GO" id="GO:0006313">
    <property type="term" value="P:DNA transposition"/>
    <property type="evidence" value="ECO:0007669"/>
    <property type="project" value="InterPro"/>
</dbReference>
<reference evidence="1 2" key="1">
    <citation type="journal article" date="2016" name="Nat. Commun.">
        <title>Thousands of microbial genomes shed light on interconnected biogeochemical processes in an aquifer system.</title>
        <authorList>
            <person name="Anantharaman K."/>
            <person name="Brown C.T."/>
            <person name="Hug L.A."/>
            <person name="Sharon I."/>
            <person name="Castelle C.J."/>
            <person name="Probst A.J."/>
            <person name="Thomas B.C."/>
            <person name="Singh A."/>
            <person name="Wilkins M.J."/>
            <person name="Karaoz U."/>
            <person name="Brodie E.L."/>
            <person name="Williams K.H."/>
            <person name="Hubbard S.S."/>
            <person name="Banfield J.F."/>
        </authorList>
    </citation>
    <scope>NUCLEOTIDE SEQUENCE [LARGE SCALE GENOMIC DNA]</scope>
</reference>
<sequence>MPRRKPLLVTNEIYHLFNRGVEKRNIFLSDHDYAHFLETIAHYYRPTNNRLSRPKQNFNKLPEGQLVEILAFCLMPNHTFKPVGVKLGS</sequence>
<dbReference type="GO" id="GO:0004803">
    <property type="term" value="F:transposase activity"/>
    <property type="evidence" value="ECO:0007669"/>
    <property type="project" value="InterPro"/>
</dbReference>
<evidence type="ECO:0008006" key="3">
    <source>
        <dbReference type="Google" id="ProtNLM"/>
    </source>
</evidence>
<comment type="caution">
    <text evidence="1">The sequence shown here is derived from an EMBL/GenBank/DDBJ whole genome shotgun (WGS) entry which is preliminary data.</text>
</comment>
<evidence type="ECO:0000313" key="1">
    <source>
        <dbReference type="EMBL" id="OGY24410.1"/>
    </source>
</evidence>
<dbReference type="AlphaFoldDB" id="A0A1G1WA56"/>
<gene>
    <name evidence="1" type="ORF">A2172_01725</name>
</gene>